<sequence length="574" mass="60431">MAFGHMLDPFAFDPLAQHIHPHAPHPAMPFAMPGAHMHPMPQVHMHLPQHIPLAPHPYAMQHLRNPYLGPPPRSPSGAPPLVHSPSPVGKKQSHGPHLPHLPHPQHLHGPQSFNLYPPPAPTAHMLPPAPPVYAQHWNPHAYTRFNRAAGQTRQSARRAVATERKGHSLPNTSPTGSASAAATTPPSARAVATQASRESTTPKTPAGRGSAKSQPRPSGSPSQPITASALEADAVGAAAAAEAGGRVALKSGPVLVGNGVDSDFSAGNDSVSDAGSTADAGSTPTSGKSRARGVSPGSLSAAGRTLQVGFAELKPAASPEARILAAQPVHAVQRHTRGAHAAGQAFLELSESQASTLHEGSFGDEDWHEVQSAADSMDTGVSTEINSIVESLITQSSRSSNLPNEPSSEARRLEQRQKQIDYGKNTIGYRNYINSVPKNKRRKGEPETPDKHSKCSKRAWDAQVRSWRRRLHLWDPPGETAAGAGDSVVFGAADMYHDGDVDANADDDDDADGFGDLAGEAGLDALGSLGRELDADSTMDQDEHGKEASVDDRVIHSVTAVPSQSLAASLAQLR</sequence>
<reference evidence="5 6" key="1">
    <citation type="submission" date="2023-09" db="EMBL/GenBank/DDBJ databases">
        <title>Pangenome analysis of Batrachochytrium dendrobatidis and related Chytrids.</title>
        <authorList>
            <person name="Yacoub M.N."/>
            <person name="Stajich J.E."/>
            <person name="James T.Y."/>
        </authorList>
    </citation>
    <scope>NUCLEOTIDE SEQUENCE [LARGE SCALE GENOMIC DNA]</scope>
    <source>
        <strain evidence="5 6">JEL0888</strain>
    </source>
</reference>
<feature type="compositionally biased region" description="Basic and acidic residues" evidence="3">
    <location>
        <begin position="408"/>
        <end position="420"/>
    </location>
</feature>
<feature type="region of interest" description="Disordered" evidence="3">
    <location>
        <begin position="392"/>
        <end position="420"/>
    </location>
</feature>
<dbReference type="Pfam" id="PF15247">
    <property type="entry name" value="SLBP_RNA_bind"/>
    <property type="match status" value="1"/>
</dbReference>
<accession>A0ABR4NJM1</accession>
<evidence type="ECO:0000313" key="6">
    <source>
        <dbReference type="Proteomes" id="UP001527925"/>
    </source>
</evidence>
<dbReference type="InterPro" id="IPR029344">
    <property type="entry name" value="SLBP_RNA_bind"/>
</dbReference>
<feature type="compositionally biased region" description="Basic and acidic residues" evidence="3">
    <location>
        <begin position="444"/>
        <end position="453"/>
    </location>
</feature>
<evidence type="ECO:0000256" key="2">
    <source>
        <dbReference type="ARBA" id="ARBA00022884"/>
    </source>
</evidence>
<proteinExistence type="inferred from homology"/>
<evidence type="ECO:0000256" key="1">
    <source>
        <dbReference type="ARBA" id="ARBA00006151"/>
    </source>
</evidence>
<dbReference type="Gene3D" id="1.10.8.1120">
    <property type="entry name" value="Histone RNA hairpin-binding protein RNA-binding domain"/>
    <property type="match status" value="1"/>
</dbReference>
<protein>
    <recommendedName>
        <fullName evidence="4">Histone RNA hairpin-binding protein RNA-binding domain-containing protein</fullName>
    </recommendedName>
</protein>
<evidence type="ECO:0000313" key="5">
    <source>
        <dbReference type="EMBL" id="KAL2919720.1"/>
    </source>
</evidence>
<comment type="similarity">
    <text evidence="1">Belongs to the SLBP family.</text>
</comment>
<feature type="region of interest" description="Disordered" evidence="3">
    <location>
        <begin position="528"/>
        <end position="554"/>
    </location>
</feature>
<comment type="caution">
    <text evidence="5">The sequence shown here is derived from an EMBL/GenBank/DDBJ whole genome shotgun (WGS) entry which is preliminary data.</text>
</comment>
<keyword evidence="2" id="KW-0694">RNA-binding</keyword>
<evidence type="ECO:0000256" key="3">
    <source>
        <dbReference type="SAM" id="MobiDB-lite"/>
    </source>
</evidence>
<dbReference type="PANTHER" id="PTHR17408:SF0">
    <property type="entry name" value="HISTONE RNA HAIRPIN-BINDING PROTEIN"/>
    <property type="match status" value="1"/>
</dbReference>
<feature type="region of interest" description="Disordered" evidence="3">
    <location>
        <begin position="148"/>
        <end position="225"/>
    </location>
</feature>
<name>A0ABR4NJM1_9FUNG</name>
<feature type="compositionally biased region" description="Polar residues" evidence="3">
    <location>
        <begin position="194"/>
        <end position="203"/>
    </location>
</feature>
<dbReference type="PANTHER" id="PTHR17408">
    <property type="entry name" value="HISTONE RNA HAIRPIN-BINDING PROTEIN"/>
    <property type="match status" value="1"/>
</dbReference>
<feature type="compositionally biased region" description="Low complexity" evidence="3">
    <location>
        <begin position="213"/>
        <end position="225"/>
    </location>
</feature>
<dbReference type="InterPro" id="IPR026502">
    <property type="entry name" value="SLBP1/SLBP2"/>
</dbReference>
<feature type="compositionally biased region" description="Low complexity" evidence="3">
    <location>
        <begin position="170"/>
        <end position="193"/>
    </location>
</feature>
<evidence type="ECO:0000259" key="4">
    <source>
        <dbReference type="Pfam" id="PF15247"/>
    </source>
</evidence>
<keyword evidence="6" id="KW-1185">Reference proteome</keyword>
<dbReference type="Proteomes" id="UP001527925">
    <property type="component" value="Unassembled WGS sequence"/>
</dbReference>
<feature type="domain" description="Histone RNA hairpin-binding protein RNA-binding" evidence="4">
    <location>
        <begin position="409"/>
        <end position="476"/>
    </location>
</feature>
<feature type="compositionally biased region" description="Pro residues" evidence="3">
    <location>
        <begin position="68"/>
        <end position="78"/>
    </location>
</feature>
<dbReference type="EMBL" id="JADGIZ020000002">
    <property type="protein sequence ID" value="KAL2919720.1"/>
    <property type="molecule type" value="Genomic_DNA"/>
</dbReference>
<feature type="region of interest" description="Disordered" evidence="3">
    <location>
        <begin position="62"/>
        <end position="122"/>
    </location>
</feature>
<feature type="compositionally biased region" description="Polar residues" evidence="3">
    <location>
        <begin position="267"/>
        <end position="288"/>
    </location>
</feature>
<feature type="region of interest" description="Disordered" evidence="3">
    <location>
        <begin position="267"/>
        <end position="300"/>
    </location>
</feature>
<gene>
    <name evidence="5" type="ORF">HK105_200634</name>
</gene>
<dbReference type="InterPro" id="IPR038294">
    <property type="entry name" value="SLBP_RNA_bind_sf"/>
</dbReference>
<organism evidence="5 6">
    <name type="scientific">Polyrhizophydium stewartii</name>
    <dbReference type="NCBI Taxonomy" id="2732419"/>
    <lineage>
        <taxon>Eukaryota</taxon>
        <taxon>Fungi</taxon>
        <taxon>Fungi incertae sedis</taxon>
        <taxon>Chytridiomycota</taxon>
        <taxon>Chytridiomycota incertae sedis</taxon>
        <taxon>Chytridiomycetes</taxon>
        <taxon>Rhizophydiales</taxon>
        <taxon>Rhizophydiales incertae sedis</taxon>
        <taxon>Polyrhizophydium</taxon>
    </lineage>
</organism>
<feature type="compositionally biased region" description="Basic and acidic residues" evidence="3">
    <location>
        <begin position="541"/>
        <end position="554"/>
    </location>
</feature>
<feature type="compositionally biased region" description="Polar residues" evidence="3">
    <location>
        <begin position="392"/>
        <end position="407"/>
    </location>
</feature>
<feature type="region of interest" description="Disordered" evidence="3">
    <location>
        <begin position="435"/>
        <end position="459"/>
    </location>
</feature>